<organism evidence="13 14">
    <name type="scientific">Vibrio olivae</name>
    <dbReference type="NCBI Taxonomy" id="1243002"/>
    <lineage>
        <taxon>Bacteria</taxon>
        <taxon>Pseudomonadati</taxon>
        <taxon>Pseudomonadota</taxon>
        <taxon>Gammaproteobacteria</taxon>
        <taxon>Vibrionales</taxon>
        <taxon>Vibrionaceae</taxon>
        <taxon>Vibrio</taxon>
    </lineage>
</organism>
<dbReference type="Pfam" id="PF08546">
    <property type="entry name" value="ApbA_C"/>
    <property type="match status" value="1"/>
</dbReference>
<evidence type="ECO:0000256" key="9">
    <source>
        <dbReference type="ARBA" id="ARBA00048793"/>
    </source>
</evidence>
<dbReference type="InterPro" id="IPR036291">
    <property type="entry name" value="NAD(P)-bd_dom_sf"/>
</dbReference>
<keyword evidence="5 10" id="KW-0566">Pantothenate biosynthesis</keyword>
<dbReference type="EMBL" id="JBHMEP010000007">
    <property type="protein sequence ID" value="MFB9136757.1"/>
    <property type="molecule type" value="Genomic_DNA"/>
</dbReference>
<evidence type="ECO:0000256" key="1">
    <source>
        <dbReference type="ARBA" id="ARBA00004994"/>
    </source>
</evidence>
<dbReference type="Pfam" id="PF02558">
    <property type="entry name" value="ApbA"/>
    <property type="match status" value="1"/>
</dbReference>
<evidence type="ECO:0000256" key="4">
    <source>
        <dbReference type="ARBA" id="ARBA00019465"/>
    </source>
</evidence>
<dbReference type="PANTHER" id="PTHR21708:SF26">
    <property type="entry name" value="2-DEHYDROPANTOATE 2-REDUCTASE"/>
    <property type="match status" value="1"/>
</dbReference>
<evidence type="ECO:0000256" key="6">
    <source>
        <dbReference type="ARBA" id="ARBA00022857"/>
    </source>
</evidence>
<comment type="caution">
    <text evidence="13">The sequence shown here is derived from an EMBL/GenBank/DDBJ whole genome shotgun (WGS) entry which is preliminary data.</text>
</comment>
<dbReference type="SUPFAM" id="SSF48179">
    <property type="entry name" value="6-phosphogluconate dehydrogenase C-terminal domain-like"/>
    <property type="match status" value="1"/>
</dbReference>
<evidence type="ECO:0000256" key="10">
    <source>
        <dbReference type="RuleBase" id="RU362068"/>
    </source>
</evidence>
<keyword evidence="6 10" id="KW-0521">NADP</keyword>
<keyword evidence="14" id="KW-1185">Reference proteome</keyword>
<evidence type="ECO:0000256" key="7">
    <source>
        <dbReference type="ARBA" id="ARBA00023002"/>
    </source>
</evidence>
<dbReference type="NCBIfam" id="TIGR00745">
    <property type="entry name" value="apbA_panE"/>
    <property type="match status" value="1"/>
</dbReference>
<dbReference type="SUPFAM" id="SSF51735">
    <property type="entry name" value="NAD(P)-binding Rossmann-fold domains"/>
    <property type="match status" value="1"/>
</dbReference>
<dbReference type="InterPro" id="IPR008927">
    <property type="entry name" value="6-PGluconate_DH-like_C_sf"/>
</dbReference>
<dbReference type="Gene3D" id="1.10.1040.10">
    <property type="entry name" value="N-(1-d-carboxylethyl)-l-norvaline Dehydrogenase, domain 2"/>
    <property type="match status" value="1"/>
</dbReference>
<evidence type="ECO:0000313" key="13">
    <source>
        <dbReference type="EMBL" id="MFB9136757.1"/>
    </source>
</evidence>
<evidence type="ECO:0000256" key="5">
    <source>
        <dbReference type="ARBA" id="ARBA00022655"/>
    </source>
</evidence>
<feature type="domain" description="Ketopantoate reductase N-terminal" evidence="11">
    <location>
        <begin position="3"/>
        <end position="157"/>
    </location>
</feature>
<gene>
    <name evidence="13" type="ORF">ACFFUV_17450</name>
</gene>
<evidence type="ECO:0000259" key="12">
    <source>
        <dbReference type="Pfam" id="PF08546"/>
    </source>
</evidence>
<sequence>MNIAIIGAGGIGCYYGARMLSAGHKVSFIARGAHLKAMQTDGLVVRHEDFQFSQVVDALSLQQLLSTRQCKEFDLIILATKSGTTQQTIEQMKPWILAGEAPVLSIQNGVMNEVTIDKLLGRHRTLGGLAVLIGGHIVEPGMVEVAGASHIELGAWPTCQENAFSQSQLNQWVTAFNQAGIPTTNFDDIQYALWRKLIINNGVNPLSALTWLDTQSLLNDSTLSENVYQMMIETARAANQAGVQIAASDVDDMFKLIKGFDAIKTSMLVDREKGRPMEIDDICGPVIHYCQQSGEPATVTELIACTLKYSAQH</sequence>
<evidence type="ECO:0000256" key="2">
    <source>
        <dbReference type="ARBA" id="ARBA00007870"/>
    </source>
</evidence>
<dbReference type="InterPro" id="IPR051402">
    <property type="entry name" value="KPR-Related"/>
</dbReference>
<evidence type="ECO:0000256" key="3">
    <source>
        <dbReference type="ARBA" id="ARBA00013014"/>
    </source>
</evidence>
<dbReference type="Proteomes" id="UP001589645">
    <property type="component" value="Unassembled WGS sequence"/>
</dbReference>
<reference evidence="13 14" key="1">
    <citation type="submission" date="2024-09" db="EMBL/GenBank/DDBJ databases">
        <authorList>
            <person name="Sun Q."/>
            <person name="Mori K."/>
        </authorList>
    </citation>
    <scope>NUCLEOTIDE SEQUENCE [LARGE SCALE GENOMIC DNA]</scope>
    <source>
        <strain evidence="13 14">CECT 8064</strain>
    </source>
</reference>
<keyword evidence="7 10" id="KW-0560">Oxidoreductase</keyword>
<comment type="catalytic activity">
    <reaction evidence="9 10">
        <text>(R)-pantoate + NADP(+) = 2-dehydropantoate + NADPH + H(+)</text>
        <dbReference type="Rhea" id="RHEA:16233"/>
        <dbReference type="ChEBI" id="CHEBI:11561"/>
        <dbReference type="ChEBI" id="CHEBI:15378"/>
        <dbReference type="ChEBI" id="CHEBI:15980"/>
        <dbReference type="ChEBI" id="CHEBI:57783"/>
        <dbReference type="ChEBI" id="CHEBI:58349"/>
        <dbReference type="EC" id="1.1.1.169"/>
    </reaction>
</comment>
<name>A0ABV5HS64_9VIBR</name>
<comment type="function">
    <text evidence="10">Catalyzes the NADPH-dependent reduction of ketopantoate into pantoic acid.</text>
</comment>
<dbReference type="InterPro" id="IPR003710">
    <property type="entry name" value="ApbA"/>
</dbReference>
<accession>A0ABV5HS64</accession>
<comment type="similarity">
    <text evidence="2 10">Belongs to the ketopantoate reductase family.</text>
</comment>
<proteinExistence type="inferred from homology"/>
<evidence type="ECO:0000256" key="8">
    <source>
        <dbReference type="ARBA" id="ARBA00032024"/>
    </source>
</evidence>
<dbReference type="InterPro" id="IPR013752">
    <property type="entry name" value="KPA_reductase"/>
</dbReference>
<dbReference type="PANTHER" id="PTHR21708">
    <property type="entry name" value="PROBABLE 2-DEHYDROPANTOATE 2-REDUCTASE"/>
    <property type="match status" value="1"/>
</dbReference>
<dbReference type="InterPro" id="IPR013332">
    <property type="entry name" value="KPR_N"/>
</dbReference>
<evidence type="ECO:0000259" key="11">
    <source>
        <dbReference type="Pfam" id="PF02558"/>
    </source>
</evidence>
<comment type="pathway">
    <text evidence="1 10">Cofactor biosynthesis; (R)-pantothenate biosynthesis; (R)-pantoate from 3-methyl-2-oxobutanoate: step 2/2.</text>
</comment>
<dbReference type="RefSeq" id="WP_390195201.1">
    <property type="nucleotide sequence ID" value="NZ_JBHMEP010000007.1"/>
</dbReference>
<feature type="domain" description="Ketopantoate reductase C-terminal" evidence="12">
    <location>
        <begin position="188"/>
        <end position="306"/>
    </location>
</feature>
<evidence type="ECO:0000313" key="14">
    <source>
        <dbReference type="Proteomes" id="UP001589645"/>
    </source>
</evidence>
<dbReference type="InterPro" id="IPR013328">
    <property type="entry name" value="6PGD_dom2"/>
</dbReference>
<protein>
    <recommendedName>
        <fullName evidence="4 10">2-dehydropantoate 2-reductase</fullName>
        <ecNumber evidence="3 10">1.1.1.169</ecNumber>
    </recommendedName>
    <alternativeName>
        <fullName evidence="8 10">Ketopantoate reductase</fullName>
    </alternativeName>
</protein>
<dbReference type="Gene3D" id="3.40.50.720">
    <property type="entry name" value="NAD(P)-binding Rossmann-like Domain"/>
    <property type="match status" value="1"/>
</dbReference>
<dbReference type="EC" id="1.1.1.169" evidence="3 10"/>